<proteinExistence type="predicted"/>
<gene>
    <name evidence="1" type="ORF">METZ01_LOCUS491244</name>
</gene>
<dbReference type="AlphaFoldDB" id="A0A383D256"/>
<organism evidence="1">
    <name type="scientific">marine metagenome</name>
    <dbReference type="NCBI Taxonomy" id="408172"/>
    <lineage>
        <taxon>unclassified sequences</taxon>
        <taxon>metagenomes</taxon>
        <taxon>ecological metagenomes</taxon>
    </lineage>
</organism>
<name>A0A383D256_9ZZZZ</name>
<sequence>MHAHAPCKWPIEAGKIIDNYHPKSIVRGVYLRMAKRVLLETDKRLLWKFAYTFGWRGMRSVQRFKKGLKKGECFPPFLYISVLNSCN</sequence>
<dbReference type="EMBL" id="UINC01213556">
    <property type="protein sequence ID" value="SVE38390.1"/>
    <property type="molecule type" value="Genomic_DNA"/>
</dbReference>
<feature type="non-terminal residue" evidence="1">
    <location>
        <position position="87"/>
    </location>
</feature>
<evidence type="ECO:0000313" key="1">
    <source>
        <dbReference type="EMBL" id="SVE38390.1"/>
    </source>
</evidence>
<protein>
    <submittedName>
        <fullName evidence="1">Uncharacterized protein</fullName>
    </submittedName>
</protein>
<reference evidence="1" key="1">
    <citation type="submission" date="2018-05" db="EMBL/GenBank/DDBJ databases">
        <authorList>
            <person name="Lanie J.A."/>
            <person name="Ng W.-L."/>
            <person name="Kazmierczak K.M."/>
            <person name="Andrzejewski T.M."/>
            <person name="Davidsen T.M."/>
            <person name="Wayne K.J."/>
            <person name="Tettelin H."/>
            <person name="Glass J.I."/>
            <person name="Rusch D."/>
            <person name="Podicherti R."/>
            <person name="Tsui H.-C.T."/>
            <person name="Winkler M.E."/>
        </authorList>
    </citation>
    <scope>NUCLEOTIDE SEQUENCE</scope>
</reference>
<accession>A0A383D256</accession>